<dbReference type="Gene3D" id="3.40.50.300">
    <property type="entry name" value="P-loop containing nucleotide triphosphate hydrolases"/>
    <property type="match status" value="1"/>
</dbReference>
<dbReference type="InterPro" id="IPR030393">
    <property type="entry name" value="G_ENGB_dom"/>
</dbReference>
<comment type="caution">
    <text evidence="9">The sequence shown here is derived from an EMBL/GenBank/DDBJ whole genome shotgun (WGS) entry which is preliminary data.</text>
</comment>
<dbReference type="CDD" id="cd01876">
    <property type="entry name" value="YihA_EngB"/>
    <property type="match status" value="1"/>
</dbReference>
<evidence type="ECO:0000256" key="6">
    <source>
        <dbReference type="ARBA" id="ARBA00023134"/>
    </source>
</evidence>
<dbReference type="InterPro" id="IPR005225">
    <property type="entry name" value="Small_GTP-bd"/>
</dbReference>
<evidence type="ECO:0000313" key="9">
    <source>
        <dbReference type="EMBL" id="EFA78171.1"/>
    </source>
</evidence>
<comment type="similarity">
    <text evidence="2">Belongs to the TRAFAC class TrmE-Era-EngA-EngB-Septin-like GTPase superfamily. EngB GTPase family.</text>
</comment>
<dbReference type="HAMAP" id="MF_00321">
    <property type="entry name" value="GTPase_EngB"/>
    <property type="match status" value="1"/>
</dbReference>
<dbReference type="PROSITE" id="PS51706">
    <property type="entry name" value="G_ENGB"/>
    <property type="match status" value="1"/>
</dbReference>
<keyword evidence="6" id="KW-0342">GTP-binding</keyword>
<dbReference type="RefSeq" id="XP_020430297.1">
    <property type="nucleotide sequence ID" value="XM_020579622.1"/>
</dbReference>
<dbReference type="OMA" id="CNISTFA"/>
<evidence type="ECO:0000256" key="1">
    <source>
        <dbReference type="ARBA" id="ARBA00001946"/>
    </source>
</evidence>
<evidence type="ECO:0000256" key="2">
    <source>
        <dbReference type="ARBA" id="ARBA00009638"/>
    </source>
</evidence>
<dbReference type="Proteomes" id="UP000001396">
    <property type="component" value="Unassembled WGS sequence"/>
</dbReference>
<sequence>MLTSSLKSINSLHSLNRININSSIGGSSYSYGFTNIFSNSVDNSLFQQNKCYYVSKVERELQKQKQQRYKAMMKQRAEILENTDIDAIPKSDIVFDKKVPRLELMIGQKQTNVIKESARSLWHKRQKDNNNNSKDDEVDQQGKNAQFKQTKFEQNVLKTIEERNVGKIKISKPARGKTKLDVLRDRSKFKLPTYFHSKFVYVASAKSKESFIPEKLPEVAFIGRSNVGKSSIINAITQRGQAKTSDKPGFTQSINWYELGSTLYIVDLPGYGFAFAKSQKVDQWNQLTLEYLTTRKSLKRVFLLLDARHGLKESDHEILEILDKEHVKTQIVLTKGDLVEQKEIAKRFTLVTEELKKYHHTQLPVISVSSKTFGGIPELASLIKGFKLRKKPEVIKPTQAPVEKSQVKKPKSTTSSTKKKELVASKKKATISPEIQKYIKK</sequence>
<dbReference type="SUPFAM" id="SSF52540">
    <property type="entry name" value="P-loop containing nucleoside triphosphate hydrolases"/>
    <property type="match status" value="1"/>
</dbReference>
<protein>
    <submittedName>
        <fullName evidence="9">GTP-binding protein</fullName>
    </submittedName>
</protein>
<dbReference type="InterPro" id="IPR027417">
    <property type="entry name" value="P-loop_NTPase"/>
</dbReference>
<keyword evidence="10" id="KW-1185">Reference proteome</keyword>
<keyword evidence="5" id="KW-0460">Magnesium</keyword>
<dbReference type="PANTHER" id="PTHR47560:SF1">
    <property type="entry name" value="EXPRESSED PROTEIN"/>
    <property type="match status" value="1"/>
</dbReference>
<dbReference type="STRING" id="670386.D3BJU1"/>
<evidence type="ECO:0000313" key="10">
    <source>
        <dbReference type="Proteomes" id="UP000001396"/>
    </source>
</evidence>
<evidence type="ECO:0000256" key="3">
    <source>
        <dbReference type="ARBA" id="ARBA00022723"/>
    </source>
</evidence>
<name>D3BJU1_HETP5</name>
<feature type="region of interest" description="Disordered" evidence="7">
    <location>
        <begin position="397"/>
        <end position="441"/>
    </location>
</feature>
<keyword evidence="3" id="KW-0479">Metal-binding</keyword>
<dbReference type="PANTHER" id="PTHR47560">
    <property type="entry name" value="EXPRESSED PROTEIN"/>
    <property type="match status" value="1"/>
</dbReference>
<dbReference type="Pfam" id="PF01926">
    <property type="entry name" value="MMR_HSR1"/>
    <property type="match status" value="1"/>
</dbReference>
<dbReference type="GeneID" id="31364298"/>
<evidence type="ECO:0000256" key="4">
    <source>
        <dbReference type="ARBA" id="ARBA00022741"/>
    </source>
</evidence>
<evidence type="ECO:0000256" key="7">
    <source>
        <dbReference type="SAM" id="MobiDB-lite"/>
    </source>
</evidence>
<dbReference type="GO" id="GO:0005525">
    <property type="term" value="F:GTP binding"/>
    <property type="evidence" value="ECO:0007669"/>
    <property type="project" value="UniProtKB-KW"/>
</dbReference>
<dbReference type="AlphaFoldDB" id="D3BJU1"/>
<dbReference type="GO" id="GO:0046872">
    <property type="term" value="F:metal ion binding"/>
    <property type="evidence" value="ECO:0007669"/>
    <property type="project" value="UniProtKB-KW"/>
</dbReference>
<organism evidence="9 10">
    <name type="scientific">Heterostelium pallidum (strain ATCC 26659 / Pp 5 / PN500)</name>
    <name type="common">Cellular slime mold</name>
    <name type="synonym">Polysphondylium pallidum</name>
    <dbReference type="NCBI Taxonomy" id="670386"/>
    <lineage>
        <taxon>Eukaryota</taxon>
        <taxon>Amoebozoa</taxon>
        <taxon>Evosea</taxon>
        <taxon>Eumycetozoa</taxon>
        <taxon>Dictyostelia</taxon>
        <taxon>Acytosteliales</taxon>
        <taxon>Acytosteliaceae</taxon>
        <taxon>Heterostelium</taxon>
    </lineage>
</organism>
<dbReference type="InterPro" id="IPR006073">
    <property type="entry name" value="GTP-bd"/>
</dbReference>
<feature type="domain" description="EngB-type G" evidence="8">
    <location>
        <begin position="215"/>
        <end position="389"/>
    </location>
</feature>
<dbReference type="InParanoid" id="D3BJU1"/>
<dbReference type="EMBL" id="ADBJ01000038">
    <property type="protein sequence ID" value="EFA78171.1"/>
    <property type="molecule type" value="Genomic_DNA"/>
</dbReference>
<accession>D3BJU1</accession>
<feature type="region of interest" description="Disordered" evidence="7">
    <location>
        <begin position="117"/>
        <end position="145"/>
    </location>
</feature>
<dbReference type="InterPro" id="IPR019987">
    <property type="entry name" value="GTP-bd_ribosome_bio_YsxC"/>
</dbReference>
<dbReference type="NCBIfam" id="TIGR03598">
    <property type="entry name" value="GTPase_YsxC"/>
    <property type="match status" value="1"/>
</dbReference>
<dbReference type="NCBIfam" id="TIGR00231">
    <property type="entry name" value="small_GTP"/>
    <property type="match status" value="1"/>
</dbReference>
<gene>
    <name evidence="9" type="ORF">PPL_08821</name>
</gene>
<comment type="cofactor">
    <cofactor evidence="1">
        <name>Mg(2+)</name>
        <dbReference type="ChEBI" id="CHEBI:18420"/>
    </cofactor>
</comment>
<proteinExistence type="inferred from homology"/>
<evidence type="ECO:0000259" key="8">
    <source>
        <dbReference type="PROSITE" id="PS51706"/>
    </source>
</evidence>
<keyword evidence="4" id="KW-0547">Nucleotide-binding</keyword>
<reference evidence="9 10" key="1">
    <citation type="journal article" date="2011" name="Genome Res.">
        <title>Phylogeny-wide analysis of social amoeba genomes highlights ancient origins for complex intercellular communication.</title>
        <authorList>
            <person name="Heidel A.J."/>
            <person name="Lawal H.M."/>
            <person name="Felder M."/>
            <person name="Schilde C."/>
            <person name="Helps N.R."/>
            <person name="Tunggal B."/>
            <person name="Rivero F."/>
            <person name="John U."/>
            <person name="Schleicher M."/>
            <person name="Eichinger L."/>
            <person name="Platzer M."/>
            <person name="Noegel A.A."/>
            <person name="Schaap P."/>
            <person name="Gloeckner G."/>
        </authorList>
    </citation>
    <scope>NUCLEOTIDE SEQUENCE [LARGE SCALE GENOMIC DNA]</scope>
    <source>
        <strain evidence="10">ATCC 26659 / Pp 5 / PN500</strain>
    </source>
</reference>
<evidence type="ECO:0000256" key="5">
    <source>
        <dbReference type="ARBA" id="ARBA00022842"/>
    </source>
</evidence>